<dbReference type="PROSITE" id="PS50026">
    <property type="entry name" value="EGF_3"/>
    <property type="match status" value="2"/>
</dbReference>
<dbReference type="EMBL" id="CAJNOR010004477">
    <property type="protein sequence ID" value="CAF1505200.1"/>
    <property type="molecule type" value="Genomic_DNA"/>
</dbReference>
<keyword evidence="2" id="KW-0245">EGF-like domain</keyword>
<dbReference type="PROSITE" id="PS00022">
    <property type="entry name" value="EGF_1"/>
    <property type="match status" value="3"/>
</dbReference>
<dbReference type="PANTHER" id="PTHR24033">
    <property type="entry name" value="EGF-LIKE DOMAIN-CONTAINING PROTEIN"/>
    <property type="match status" value="1"/>
</dbReference>
<feature type="transmembrane region" description="Helical" evidence="3">
    <location>
        <begin position="750"/>
        <end position="776"/>
    </location>
</feature>
<evidence type="ECO:0000259" key="4">
    <source>
        <dbReference type="PROSITE" id="PS50026"/>
    </source>
</evidence>
<keyword evidence="3" id="KW-0812">Transmembrane</keyword>
<feature type="transmembrane region" description="Helical" evidence="3">
    <location>
        <begin position="1245"/>
        <end position="1268"/>
    </location>
</feature>
<keyword evidence="6" id="KW-1185">Reference proteome</keyword>
<dbReference type="InterPro" id="IPR051830">
    <property type="entry name" value="NOTCH_homolog"/>
</dbReference>
<dbReference type="Gene3D" id="2.10.25.10">
    <property type="entry name" value="Laminin"/>
    <property type="match status" value="1"/>
</dbReference>
<name>A0A815TKV8_ADIRI</name>
<feature type="transmembrane region" description="Helical" evidence="3">
    <location>
        <begin position="1321"/>
        <end position="1343"/>
    </location>
</feature>
<reference evidence="5" key="1">
    <citation type="submission" date="2021-02" db="EMBL/GenBank/DDBJ databases">
        <authorList>
            <person name="Nowell W R."/>
        </authorList>
    </citation>
    <scope>NUCLEOTIDE SEQUENCE</scope>
</reference>
<dbReference type="PROSITE" id="PS50068">
    <property type="entry name" value="LDLRA_2"/>
    <property type="match status" value="2"/>
</dbReference>
<sequence length="1376" mass="159748">MLAQQKNCADGSDETPAMQNLCFDVYLDDCRSFRRESRQFKIPFEQICNGIVEHEPDLDGNTDESDCDLDEWPCHTYVRTCNNIWNCPNGEDELGCGKPNLASRHCNKTTHFCLDVNTGYPICLSERKVNDEILNCVGSVDERSFCRIKYPYEKVRRYRCKNSDQCISPFQVCDCHQDCPLNDDETIACIWFNNGQEPWCDSSTLRCRNGKIVDYPLLNSRCDGMNFHCTDGEDELFCELIDEIFSESISLINMEEYPNRLRSASNNFLAFYCNRGLYVYSSESPSGFICLCPTHYYGDRCQYQRKRLTLIFQVQIIGPFNHLSPTLKFVILLVRQNETKSILSHEEFLYIPFEYCLPKYITHLAYPVEDSLSLSLNDSIEIHLFTGLTLEYKTSWIYSVPFNFLPVQQIVKRLFLSANDIISQSVSLTISKNKSNLCSNNSVYLGYDRNLDRDICVCPITHIGSRCLIPYDPCDKNSCNNHGECIQNDERSNKYQCICDLNWFGDRCERIKFRINVFFSKDSIVLSSSIAFVHLIIAQKYRDALHLTSFNRLEENLFNSTFYFEYDMDENQFHGLIVFLRLFEDLDHVNYYLLSLKQELNETSKEIISTANQSNRCQSINELFNKTIRKQMYMRRIKNYQTICLKKNFQNQLTCFYDEQMICLCDKTNHLNCFNLYLNENGCPWNKCSNRGICVENHYLCPTSSICICRKCYYGSSCQFSSNTYLISLDSILASHIQPNITSLFQQTKLIQISFIIMLIVIMIGIILNLLSIGTFLDKTTQGTGSGLYLLTSSCFALFTFVFLMIKLFLLLYHRQNNLSCSFIEYFLKFSSTNNEWLNTCVAIERTWAVKRKTRFSRVRNTRGMKRYRKFVRPTNISSSVPKLAWDDFLQVFMLDNNQEQEFDIARIFDILDQGSRRGLYNRAISLSDGQISPSRITPIDIYIYENHFDPLNPYKNFVFPVKTNDLFDSKITYQFYLRSDILYILLVTTSKPLVTTAFSIKVYNPTNVILQRFVDSSTYCYVGGPCNVLVKDIGLTLDDILRPEIKQNRTIHDQSVVIKIAGALTVIMFVAGVINNFCSILTFRDDSFRQVGCGVYLLVSSISSLLTITMFTIKFWFVIVTQINISIRLSVLQSGCKSMETLLKLFFYCDVWFQACAAVEHAVSAYKGVSFNKEKSKYFARWIVFILPIVIMSTLVHEPLLRQIFVYVINEHTLGIEEIGLYRYSWCITTYSQPIQKYNTAIQFIHHLGPFIINLFSSILFIIIRSVRRRAETQNREHLREQLGENKQLLYSPVVLFVLSIPRLIISLLSGCTDISNRPWLYLTGYFISFTPSILIFVVFICPSKSYREAFKESFSRIRGRRATREQITCTSFAY</sequence>
<feature type="domain" description="EGF-like" evidence="4">
    <location>
        <begin position="679"/>
        <end position="719"/>
    </location>
</feature>
<keyword evidence="3" id="KW-0472">Membrane</keyword>
<dbReference type="Pfam" id="PF00008">
    <property type="entry name" value="EGF"/>
    <property type="match status" value="1"/>
</dbReference>
<keyword evidence="3" id="KW-1133">Transmembrane helix</keyword>
<feature type="disulfide bond" evidence="2">
    <location>
        <begin position="499"/>
        <end position="508"/>
    </location>
</feature>
<feature type="transmembrane region" description="Helical" evidence="3">
    <location>
        <begin position="1096"/>
        <end position="1126"/>
    </location>
</feature>
<feature type="transmembrane region" description="Helical" evidence="3">
    <location>
        <begin position="1057"/>
        <end position="1084"/>
    </location>
</feature>
<dbReference type="PANTHER" id="PTHR24033:SF218">
    <property type="entry name" value="EGF-LIKE DOMAIN-CONTAINING PROTEIN"/>
    <property type="match status" value="1"/>
</dbReference>
<feature type="transmembrane region" description="Helical" evidence="3">
    <location>
        <begin position="1289"/>
        <end position="1309"/>
    </location>
</feature>
<dbReference type="Gene3D" id="1.20.1070.10">
    <property type="entry name" value="Rhodopsin 7-helix transmembrane proteins"/>
    <property type="match status" value="2"/>
</dbReference>
<protein>
    <recommendedName>
        <fullName evidence="4">EGF-like domain-containing protein</fullName>
    </recommendedName>
</protein>
<dbReference type="InterPro" id="IPR000742">
    <property type="entry name" value="EGF"/>
</dbReference>
<feature type="disulfide bond" evidence="2">
    <location>
        <begin position="709"/>
        <end position="718"/>
    </location>
</feature>
<keyword evidence="1 2" id="KW-1015">Disulfide bond</keyword>
<evidence type="ECO:0000256" key="2">
    <source>
        <dbReference type="PROSITE-ProRule" id="PRU00076"/>
    </source>
</evidence>
<accession>A0A815TKV8</accession>
<comment type="caution">
    <text evidence="5">The sequence shown here is derived from an EMBL/GenBank/DDBJ whole genome shotgun (WGS) entry which is preliminary data.</text>
</comment>
<evidence type="ECO:0000313" key="6">
    <source>
        <dbReference type="Proteomes" id="UP000663828"/>
    </source>
</evidence>
<dbReference type="SUPFAM" id="SSF81321">
    <property type="entry name" value="Family A G protein-coupled receptor-like"/>
    <property type="match status" value="2"/>
</dbReference>
<dbReference type="SMART" id="SM00181">
    <property type="entry name" value="EGF"/>
    <property type="match status" value="3"/>
</dbReference>
<comment type="caution">
    <text evidence="2">Lacks conserved residue(s) required for the propagation of feature annotation.</text>
</comment>
<evidence type="ECO:0000313" key="5">
    <source>
        <dbReference type="EMBL" id="CAF1505200.1"/>
    </source>
</evidence>
<evidence type="ECO:0000256" key="1">
    <source>
        <dbReference type="ARBA" id="ARBA00023157"/>
    </source>
</evidence>
<feature type="transmembrane region" description="Helical" evidence="3">
    <location>
        <begin position="1179"/>
        <end position="1197"/>
    </location>
</feature>
<dbReference type="InterPro" id="IPR002172">
    <property type="entry name" value="LDrepeatLR_classA_rpt"/>
</dbReference>
<gene>
    <name evidence="5" type="ORF">XAT740_LOCUS39895</name>
</gene>
<dbReference type="CDD" id="cd00112">
    <property type="entry name" value="LDLa"/>
    <property type="match status" value="1"/>
</dbReference>
<dbReference type="Proteomes" id="UP000663828">
    <property type="component" value="Unassembled WGS sequence"/>
</dbReference>
<feature type="domain" description="EGF-like" evidence="4">
    <location>
        <begin position="470"/>
        <end position="509"/>
    </location>
</feature>
<feature type="transmembrane region" description="Helical" evidence="3">
    <location>
        <begin position="788"/>
        <end position="813"/>
    </location>
</feature>
<dbReference type="SUPFAM" id="SSF57196">
    <property type="entry name" value="EGF/Laminin"/>
    <property type="match status" value="1"/>
</dbReference>
<evidence type="ECO:0000256" key="3">
    <source>
        <dbReference type="SAM" id="Phobius"/>
    </source>
</evidence>
<dbReference type="SMART" id="SM00192">
    <property type="entry name" value="LDLa"/>
    <property type="match status" value="3"/>
</dbReference>
<proteinExistence type="predicted"/>
<organism evidence="5 6">
    <name type="scientific">Adineta ricciae</name>
    <name type="common">Rotifer</name>
    <dbReference type="NCBI Taxonomy" id="249248"/>
    <lineage>
        <taxon>Eukaryota</taxon>
        <taxon>Metazoa</taxon>
        <taxon>Spiralia</taxon>
        <taxon>Gnathifera</taxon>
        <taxon>Rotifera</taxon>
        <taxon>Eurotatoria</taxon>
        <taxon>Bdelloidea</taxon>
        <taxon>Adinetida</taxon>
        <taxon>Adinetidae</taxon>
        <taxon>Adineta</taxon>
    </lineage>
</organism>